<keyword evidence="1" id="KW-0472">Membrane</keyword>
<dbReference type="AlphaFoldDB" id="A0A6M3L5R8"/>
<evidence type="ECO:0000313" key="2">
    <source>
        <dbReference type="EMBL" id="QJA89609.1"/>
    </source>
</evidence>
<sequence length="85" mass="9721">MKIIDKLNKLGNTKWAKLIDRAIIIAINVLVVSIALIYIFLWNKDATVALGYVPLILSLIIVYMWVNFIILHVEINKIKGDKESK</sequence>
<keyword evidence="1" id="KW-1133">Transmembrane helix</keyword>
<organism evidence="2">
    <name type="scientific">viral metagenome</name>
    <dbReference type="NCBI Taxonomy" id="1070528"/>
    <lineage>
        <taxon>unclassified sequences</taxon>
        <taxon>metagenomes</taxon>
        <taxon>organismal metagenomes</taxon>
    </lineage>
</organism>
<name>A0A6M3L5R8_9ZZZZ</name>
<feature type="transmembrane region" description="Helical" evidence="1">
    <location>
        <begin position="53"/>
        <end position="75"/>
    </location>
</feature>
<proteinExistence type="predicted"/>
<accession>A0A6M3L5R8</accession>
<protein>
    <submittedName>
        <fullName evidence="2">Uncharacterized protein</fullName>
    </submittedName>
</protein>
<evidence type="ECO:0000256" key="1">
    <source>
        <dbReference type="SAM" id="Phobius"/>
    </source>
</evidence>
<gene>
    <name evidence="2" type="ORF">MM415B02525_0011</name>
</gene>
<feature type="transmembrane region" description="Helical" evidence="1">
    <location>
        <begin position="21"/>
        <end position="41"/>
    </location>
</feature>
<dbReference type="EMBL" id="MT142856">
    <property type="protein sequence ID" value="QJA89609.1"/>
    <property type="molecule type" value="Genomic_DNA"/>
</dbReference>
<keyword evidence="1" id="KW-0812">Transmembrane</keyword>
<reference evidence="2" key="1">
    <citation type="submission" date="2020-03" db="EMBL/GenBank/DDBJ databases">
        <title>The deep terrestrial virosphere.</title>
        <authorList>
            <person name="Holmfeldt K."/>
            <person name="Nilsson E."/>
            <person name="Simone D."/>
            <person name="Lopez-Fernandez M."/>
            <person name="Wu X."/>
            <person name="de Brujin I."/>
            <person name="Lundin D."/>
            <person name="Andersson A."/>
            <person name="Bertilsson S."/>
            <person name="Dopson M."/>
        </authorList>
    </citation>
    <scope>NUCLEOTIDE SEQUENCE</scope>
    <source>
        <strain evidence="2">MM415B02525</strain>
    </source>
</reference>